<gene>
    <name evidence="1" type="ORF">HBA54_09855</name>
</gene>
<dbReference type="AlphaFoldDB" id="A0A967C269"/>
<dbReference type="GO" id="GO:0008725">
    <property type="term" value="F:DNA-3-methyladenine glycosylase activity"/>
    <property type="evidence" value="ECO:0007669"/>
    <property type="project" value="InterPro"/>
</dbReference>
<accession>A0A967C269</accession>
<comment type="caution">
    <text evidence="1">The sequence shown here is derived from an EMBL/GenBank/DDBJ whole genome shotgun (WGS) entry which is preliminary data.</text>
</comment>
<dbReference type="GO" id="GO:0006284">
    <property type="term" value="P:base-excision repair"/>
    <property type="evidence" value="ECO:0007669"/>
    <property type="project" value="InterPro"/>
</dbReference>
<sequence>MASFKQIYARAAKRKGGEAALEKLIAGSKPKSKVALKKLGDDRYLAEMTKRIFQAGFVWRVVEQKWPDFEAAFQKFDVGRMALLSDEDLDVLSRDSRIIRHGAKIAAVRHNAIFLSDLAREHGSAARFFADWPSEDIVNLWALLKKRGARLGGYTGPYFLRFMGKDSFLLSPDVTAALIRAKVVDKNPTGKADLAKVQAAFNGWQQETGRSLTQLSRILANSIDAPREK</sequence>
<dbReference type="InterPro" id="IPR052891">
    <property type="entry name" value="DNA-3mA_glycosylase"/>
</dbReference>
<proteinExistence type="predicted"/>
<dbReference type="Pfam" id="PF03352">
    <property type="entry name" value="Adenine_glyco"/>
    <property type="match status" value="1"/>
</dbReference>
<organism evidence="1 2">
    <name type="scientific">Pelagibius litoralis</name>
    <dbReference type="NCBI Taxonomy" id="374515"/>
    <lineage>
        <taxon>Bacteria</taxon>
        <taxon>Pseudomonadati</taxon>
        <taxon>Pseudomonadota</taxon>
        <taxon>Alphaproteobacteria</taxon>
        <taxon>Rhodospirillales</taxon>
        <taxon>Rhodovibrionaceae</taxon>
        <taxon>Pelagibius</taxon>
    </lineage>
</organism>
<dbReference type="Proteomes" id="UP000761264">
    <property type="component" value="Unassembled WGS sequence"/>
</dbReference>
<dbReference type="PANTHER" id="PTHR30037">
    <property type="entry name" value="DNA-3-METHYLADENINE GLYCOSYLASE 1"/>
    <property type="match status" value="1"/>
</dbReference>
<evidence type="ECO:0000313" key="1">
    <source>
        <dbReference type="EMBL" id="NIA68896.1"/>
    </source>
</evidence>
<dbReference type="Gene3D" id="1.10.340.30">
    <property type="entry name" value="Hypothetical protein, domain 2"/>
    <property type="match status" value="1"/>
</dbReference>
<evidence type="ECO:0000313" key="2">
    <source>
        <dbReference type="Proteomes" id="UP000761264"/>
    </source>
</evidence>
<dbReference type="PANTHER" id="PTHR30037:SF3">
    <property type="entry name" value="BLR0857 PROTEIN"/>
    <property type="match status" value="1"/>
</dbReference>
<name>A0A967C269_9PROT</name>
<reference evidence="1" key="1">
    <citation type="submission" date="2020-03" db="EMBL/GenBank/DDBJ databases">
        <title>Genome of Pelagibius litoralis DSM 21314T.</title>
        <authorList>
            <person name="Wang G."/>
        </authorList>
    </citation>
    <scope>NUCLEOTIDE SEQUENCE</scope>
    <source>
        <strain evidence="1">DSM 21314</strain>
    </source>
</reference>
<dbReference type="EMBL" id="JAAQPH010000006">
    <property type="protein sequence ID" value="NIA68896.1"/>
    <property type="molecule type" value="Genomic_DNA"/>
</dbReference>
<dbReference type="InterPro" id="IPR005019">
    <property type="entry name" value="Adenine_glyco"/>
</dbReference>
<protein>
    <submittedName>
        <fullName evidence="1">3-methyladenine DNA glycosylase</fullName>
    </submittedName>
</protein>
<keyword evidence="2" id="KW-1185">Reference proteome</keyword>
<dbReference type="RefSeq" id="WP_167223950.1">
    <property type="nucleotide sequence ID" value="NZ_JAAQPH010000006.1"/>
</dbReference>
<dbReference type="SUPFAM" id="SSF48150">
    <property type="entry name" value="DNA-glycosylase"/>
    <property type="match status" value="1"/>
</dbReference>
<dbReference type="InterPro" id="IPR011257">
    <property type="entry name" value="DNA_glycosylase"/>
</dbReference>